<dbReference type="EMBL" id="BAAALT010000053">
    <property type="protein sequence ID" value="GAA1798366.1"/>
    <property type="molecule type" value="Genomic_DNA"/>
</dbReference>
<evidence type="ECO:0000313" key="10">
    <source>
        <dbReference type="Proteomes" id="UP001500218"/>
    </source>
</evidence>
<feature type="transmembrane region" description="Helical" evidence="6">
    <location>
        <begin position="441"/>
        <end position="459"/>
    </location>
</feature>
<name>A0ABP4Y4Y3_9ACTN</name>
<keyword evidence="7" id="KW-0732">Signal</keyword>
<dbReference type="Proteomes" id="UP001500218">
    <property type="component" value="Unassembled WGS sequence"/>
</dbReference>
<gene>
    <name evidence="9" type="ORF">GCM10009682_19930</name>
</gene>
<dbReference type="Pfam" id="PF02687">
    <property type="entry name" value="FtsX"/>
    <property type="match status" value="1"/>
</dbReference>
<feature type="transmembrane region" description="Helical" evidence="6">
    <location>
        <begin position="409"/>
        <end position="429"/>
    </location>
</feature>
<keyword evidence="2" id="KW-1003">Cell membrane</keyword>
<keyword evidence="3 6" id="KW-0812">Transmembrane</keyword>
<accession>A0ABP4Y4Y3</accession>
<evidence type="ECO:0000256" key="5">
    <source>
        <dbReference type="ARBA" id="ARBA00023136"/>
    </source>
</evidence>
<protein>
    <recommendedName>
        <fullName evidence="8">ABC3 transporter permease C-terminal domain-containing protein</fullName>
    </recommendedName>
</protein>
<dbReference type="RefSeq" id="WP_344128667.1">
    <property type="nucleotide sequence ID" value="NZ_BAAALT010000053.1"/>
</dbReference>
<keyword evidence="5 6" id="KW-0472">Membrane</keyword>
<keyword evidence="4 6" id="KW-1133">Transmembrane helix</keyword>
<keyword evidence="10" id="KW-1185">Reference proteome</keyword>
<feature type="transmembrane region" description="Helical" evidence="6">
    <location>
        <begin position="275"/>
        <end position="302"/>
    </location>
</feature>
<dbReference type="InterPro" id="IPR003838">
    <property type="entry name" value="ABC3_permease_C"/>
</dbReference>
<reference evidence="10" key="1">
    <citation type="journal article" date="2019" name="Int. J. Syst. Evol. Microbiol.">
        <title>The Global Catalogue of Microorganisms (GCM) 10K type strain sequencing project: providing services to taxonomists for standard genome sequencing and annotation.</title>
        <authorList>
            <consortium name="The Broad Institute Genomics Platform"/>
            <consortium name="The Broad Institute Genome Sequencing Center for Infectious Disease"/>
            <person name="Wu L."/>
            <person name="Ma J."/>
        </authorList>
    </citation>
    <scope>NUCLEOTIDE SEQUENCE [LARGE SCALE GENOMIC DNA]</scope>
    <source>
        <strain evidence="10">JCM 13250</strain>
    </source>
</reference>
<feature type="transmembrane region" description="Helical" evidence="6">
    <location>
        <begin position="491"/>
        <end position="512"/>
    </location>
</feature>
<feature type="transmembrane region" description="Helical" evidence="6">
    <location>
        <begin position="323"/>
        <end position="346"/>
    </location>
</feature>
<proteinExistence type="predicted"/>
<organism evidence="9 10">
    <name type="scientific">Luedemannella flava</name>
    <dbReference type="NCBI Taxonomy" id="349316"/>
    <lineage>
        <taxon>Bacteria</taxon>
        <taxon>Bacillati</taxon>
        <taxon>Actinomycetota</taxon>
        <taxon>Actinomycetes</taxon>
        <taxon>Micromonosporales</taxon>
        <taxon>Micromonosporaceae</taxon>
        <taxon>Luedemannella</taxon>
    </lineage>
</organism>
<feature type="transmembrane region" description="Helical" evidence="6">
    <location>
        <begin position="366"/>
        <end position="388"/>
    </location>
</feature>
<sequence>MFAIIVAAIRCRPAQAITLFLLAAIASGGMAATPAYMVGSAQSMAVASVADARGNERLVSATRQLPGDVDLGTAFGDFAATMRRELVLPGFPAVADVRVSATMSGKPVVLAYREKVCDRLVIEGACPAAAGEVAIGAALASTGVRIGDTIRAAVVAEGVPAAGIALKVTGVFRAVDPAEAYWGPLSAENNTSAIPVGVRLGGDVMFTPLATLSGLRKVTGTSSVDYLASADAFRKTGPQLLALAYEQARKRLAPTIAVDSQLRAQADRTWNDQQYMYVGVAVAAAQLLLLCWIALFLAVQLTADARRTELVRLKMRGARRRDAWALIIGQSALPIVLGGVVGLFVGRYLAGLAVGELVRTELRQQAWYATVGAAALAVLGAVIAAILAERASLSHSVAVLNRKVARQRRGWAGNAFDVVIVVLALGGAHEVHERATGGLTLIAPVLVALAVGLIAARLLPRIATVVARPALRAGRLGIGLTAMNLARRPTLTPVFAVLTLVVAVLFGTVLNWDVATRAQADRAAFTTGADRVLTVQADNVSALLTAVRAVDPDGRYAMAAVESTEVGVLAVDAPRLAVSHWDEVYGLPHWDQVAAALHPGSPASFLVRGDNLRLDVTWRQPAGPASPVNVVVALQGGAGRPVAVTFGPMLAGRHVYEAPAAGCGEAAPCRVASIALSTTQATDVPAGTVATLHGLRTGPTGPAVIDQATFGDRTRWRAGITSKVQVPDIDGGPDGLGVAVGAHTVPEGLTLNAPVYPFDAPSPLPVFVAGDRALGGSPWDPRIRPFSSSDLVAVQVAGTANAIPRLGASGALVDLEYALRDADVVGDGSMEVWLAADAPDTLVAALADHGVRVVNDDAIADRLATLRQQGPSVAMRFGLLVALVGLALGVGVFALATVVERGPRGNEFADLRRQGLRRGVVRAVSFGGYLIFATLAVALGVATAVVWRWLSGGGTLIFADDWAGLPVPTAGSATVGLATLAVLALVLAAATAAAAGLMSAVTRGRSGR</sequence>
<feature type="domain" description="ABC3 transporter permease C-terminal" evidence="8">
    <location>
        <begin position="282"/>
        <end position="388"/>
    </location>
</feature>
<evidence type="ECO:0000256" key="3">
    <source>
        <dbReference type="ARBA" id="ARBA00022692"/>
    </source>
</evidence>
<evidence type="ECO:0000256" key="4">
    <source>
        <dbReference type="ARBA" id="ARBA00022989"/>
    </source>
</evidence>
<comment type="subcellular location">
    <subcellularLocation>
        <location evidence="1">Cell membrane</location>
        <topology evidence="1">Multi-pass membrane protein</topology>
    </subcellularLocation>
</comment>
<feature type="transmembrane region" description="Helical" evidence="6">
    <location>
        <begin position="920"/>
        <end position="950"/>
    </location>
</feature>
<evidence type="ECO:0000313" key="9">
    <source>
        <dbReference type="EMBL" id="GAA1798366.1"/>
    </source>
</evidence>
<evidence type="ECO:0000259" key="8">
    <source>
        <dbReference type="Pfam" id="PF02687"/>
    </source>
</evidence>
<feature type="signal peptide" evidence="7">
    <location>
        <begin position="1"/>
        <end position="31"/>
    </location>
</feature>
<feature type="chain" id="PRO_5047397922" description="ABC3 transporter permease C-terminal domain-containing protein" evidence="7">
    <location>
        <begin position="32"/>
        <end position="1008"/>
    </location>
</feature>
<evidence type="ECO:0000256" key="1">
    <source>
        <dbReference type="ARBA" id="ARBA00004651"/>
    </source>
</evidence>
<evidence type="ECO:0000256" key="6">
    <source>
        <dbReference type="SAM" id="Phobius"/>
    </source>
</evidence>
<comment type="caution">
    <text evidence="9">The sequence shown here is derived from an EMBL/GenBank/DDBJ whole genome shotgun (WGS) entry which is preliminary data.</text>
</comment>
<feature type="transmembrane region" description="Helical" evidence="6">
    <location>
        <begin position="970"/>
        <end position="998"/>
    </location>
</feature>
<feature type="transmembrane region" description="Helical" evidence="6">
    <location>
        <begin position="877"/>
        <end position="899"/>
    </location>
</feature>
<evidence type="ECO:0000256" key="2">
    <source>
        <dbReference type="ARBA" id="ARBA00022475"/>
    </source>
</evidence>
<evidence type="ECO:0000256" key="7">
    <source>
        <dbReference type="SAM" id="SignalP"/>
    </source>
</evidence>